<evidence type="ECO:0000313" key="1">
    <source>
        <dbReference type="EMBL" id="CAB4145366.1"/>
    </source>
</evidence>
<name>A0A6J5MJY7_9CAUD</name>
<evidence type="ECO:0000313" key="2">
    <source>
        <dbReference type="EMBL" id="CAB4167511.1"/>
    </source>
</evidence>
<reference evidence="1" key="1">
    <citation type="submission" date="2020-04" db="EMBL/GenBank/DDBJ databases">
        <authorList>
            <person name="Chiriac C."/>
            <person name="Salcher M."/>
            <person name="Ghai R."/>
            <person name="Kavagutti S V."/>
        </authorList>
    </citation>
    <scope>NUCLEOTIDE SEQUENCE</scope>
</reference>
<proteinExistence type="predicted"/>
<dbReference type="EMBL" id="LR796451">
    <property type="protein sequence ID" value="CAB4145366.1"/>
    <property type="molecule type" value="Genomic_DNA"/>
</dbReference>
<sequence length="45" mass="5326">MTYQEAVEMYPHDTIFIQIDDVVRTMTPKEYEAFIQSVVDESLIE</sequence>
<accession>A0A6J5MJY7</accession>
<dbReference type="EMBL" id="LR796803">
    <property type="protein sequence ID" value="CAB4167511.1"/>
    <property type="molecule type" value="Genomic_DNA"/>
</dbReference>
<protein>
    <submittedName>
        <fullName evidence="1">Uncharacterized protein</fullName>
    </submittedName>
</protein>
<dbReference type="EMBL" id="LR796995">
    <property type="protein sequence ID" value="CAB4180023.1"/>
    <property type="molecule type" value="Genomic_DNA"/>
</dbReference>
<organism evidence="1">
    <name type="scientific">uncultured Caudovirales phage</name>
    <dbReference type="NCBI Taxonomy" id="2100421"/>
    <lineage>
        <taxon>Viruses</taxon>
        <taxon>Duplodnaviria</taxon>
        <taxon>Heunggongvirae</taxon>
        <taxon>Uroviricota</taxon>
        <taxon>Caudoviricetes</taxon>
        <taxon>Peduoviridae</taxon>
        <taxon>Maltschvirus</taxon>
        <taxon>Maltschvirus maltsch</taxon>
    </lineage>
</organism>
<evidence type="ECO:0000313" key="3">
    <source>
        <dbReference type="EMBL" id="CAB4180023.1"/>
    </source>
</evidence>
<gene>
    <name evidence="3" type="ORF">UFOVP1047_3</name>
    <name evidence="1" type="ORF">UFOVP487_2</name>
    <name evidence="2" type="ORF">UFOVP869_21</name>
</gene>